<dbReference type="AlphaFoldDB" id="A0A6H2A370"/>
<evidence type="ECO:0000313" key="3">
    <source>
        <dbReference type="EMBL" id="QJA95353.1"/>
    </source>
</evidence>
<accession>A0A6H2A370</accession>
<dbReference type="EMBL" id="MT143307">
    <property type="protein sequence ID" value="QJA95353.1"/>
    <property type="molecule type" value="Genomic_DNA"/>
</dbReference>
<protein>
    <submittedName>
        <fullName evidence="1">Uncharacterized protein</fullName>
    </submittedName>
</protein>
<gene>
    <name evidence="2" type="ORF">MM415A01084_0029</name>
    <name evidence="3" type="ORF">MM415B05438_0008</name>
    <name evidence="1" type="ORF">TM448A04437_0003</name>
</gene>
<proteinExistence type="predicted"/>
<organism evidence="1">
    <name type="scientific">viral metagenome</name>
    <dbReference type="NCBI Taxonomy" id="1070528"/>
    <lineage>
        <taxon>unclassified sequences</taxon>
        <taxon>metagenomes</taxon>
        <taxon>organismal metagenomes</taxon>
    </lineage>
</organism>
<reference evidence="1" key="1">
    <citation type="submission" date="2020-03" db="EMBL/GenBank/DDBJ databases">
        <title>The deep terrestrial virosphere.</title>
        <authorList>
            <person name="Holmfeldt K."/>
            <person name="Nilsson E."/>
            <person name="Simone D."/>
            <person name="Lopez-Fernandez M."/>
            <person name="Wu X."/>
            <person name="de Brujin I."/>
            <person name="Lundin D."/>
            <person name="Andersson A."/>
            <person name="Bertilsson S."/>
            <person name="Dopson M."/>
        </authorList>
    </citation>
    <scope>NUCLEOTIDE SEQUENCE</scope>
    <source>
        <strain evidence="2">MM415A01084</strain>
        <strain evidence="3">MM415B05438</strain>
        <strain evidence="1">TM448A04437</strain>
    </source>
</reference>
<evidence type="ECO:0000313" key="2">
    <source>
        <dbReference type="EMBL" id="QJA78332.1"/>
    </source>
</evidence>
<dbReference type="EMBL" id="MT142331">
    <property type="protein sequence ID" value="QJA78332.1"/>
    <property type="molecule type" value="Genomic_DNA"/>
</dbReference>
<sequence length="223" mass="24764">MRQQDVDDFNRKRDAIEARKKQARSLESLVRRVRSDVLGRSQKNEGMMLGAVLSAVEDFTSSLLSALRSRPELGPQSRKAGDCYDCGEPYWMDAVVPNDVWVRISPTGGEGGILCLRCIDKRCAALGIKTMARLYFPGEAVQGEGYEDEPGLVAGWEEMRTILHADEHPEVTWLPDLLHSRTVSEIWTCAICGEKDVPTQLRPVCRHCSEQAGYGWDPGGPGT</sequence>
<dbReference type="EMBL" id="MT144482">
    <property type="protein sequence ID" value="QJA54162.1"/>
    <property type="molecule type" value="Genomic_DNA"/>
</dbReference>
<name>A0A6H2A370_9ZZZZ</name>
<evidence type="ECO:0000313" key="1">
    <source>
        <dbReference type="EMBL" id="QJA54162.1"/>
    </source>
</evidence>